<dbReference type="RefSeq" id="WP_154186626.1">
    <property type="nucleotide sequence ID" value="NZ_CP035784.1"/>
</dbReference>
<dbReference type="PROSITE" id="PS51257">
    <property type="entry name" value="PROKAR_LIPOPROTEIN"/>
    <property type="match status" value="1"/>
</dbReference>
<evidence type="ECO:0000313" key="1">
    <source>
        <dbReference type="EMBL" id="HAS8542603.1"/>
    </source>
</evidence>
<dbReference type="EMBL" id="DACRBY010000044">
    <property type="protein sequence ID" value="HAS8542603.1"/>
    <property type="molecule type" value="Genomic_DNA"/>
</dbReference>
<gene>
    <name evidence="1" type="ORF">I7730_22700</name>
</gene>
<accession>A0A8H9THS4</accession>
<proteinExistence type="predicted"/>
<protein>
    <recommendedName>
        <fullName evidence="2">Lipoprotein</fullName>
    </recommendedName>
</protein>
<sequence>MNDFTKAVVWGAVSLGLFTGCGGGDGGGSGSAPTPEVQTQFSDIAAPTGFEWKGSEHRQVTIKLVSNFSQQGGESMPIRGQHVVHLFSVVGGVEDSVAMFTGLTDVSGELTYQIELAGHWQAIKAMSSVRGIECVSHTDIAVIVDEITVGCDIALDSD</sequence>
<evidence type="ECO:0008006" key="2">
    <source>
        <dbReference type="Google" id="ProtNLM"/>
    </source>
</evidence>
<reference evidence="1" key="1">
    <citation type="journal article" date="2018" name="Genome Biol.">
        <title>SKESA: strategic k-mer extension for scrupulous assemblies.</title>
        <authorList>
            <person name="Souvorov A."/>
            <person name="Agarwala R."/>
            <person name="Lipman D.J."/>
        </authorList>
    </citation>
    <scope>NUCLEOTIDE SEQUENCE</scope>
    <source>
        <strain evidence="1">BCW_3452</strain>
    </source>
</reference>
<dbReference type="Proteomes" id="UP000863257">
    <property type="component" value="Unassembled WGS sequence"/>
</dbReference>
<dbReference type="AlphaFoldDB" id="A0A8H9THS4"/>
<reference evidence="1" key="2">
    <citation type="submission" date="2019-01" db="EMBL/GenBank/DDBJ databases">
        <authorList>
            <consortium name="NCBI Pathogen Detection Project"/>
        </authorList>
    </citation>
    <scope>NUCLEOTIDE SEQUENCE</scope>
    <source>
        <strain evidence="1">BCW_3452</strain>
    </source>
</reference>
<name>A0A8H9THS4_VIBVL</name>
<organism evidence="1">
    <name type="scientific">Vibrio vulnificus</name>
    <dbReference type="NCBI Taxonomy" id="672"/>
    <lineage>
        <taxon>Bacteria</taxon>
        <taxon>Pseudomonadati</taxon>
        <taxon>Pseudomonadota</taxon>
        <taxon>Gammaproteobacteria</taxon>
        <taxon>Vibrionales</taxon>
        <taxon>Vibrionaceae</taxon>
        <taxon>Vibrio</taxon>
    </lineage>
</organism>
<comment type="caution">
    <text evidence="1">The sequence shown here is derived from an EMBL/GenBank/DDBJ whole genome shotgun (WGS) entry which is preliminary data.</text>
</comment>